<feature type="binding site" evidence="4">
    <location>
        <position position="86"/>
    </location>
    <ligand>
        <name>Mg(2+)</name>
        <dbReference type="ChEBI" id="CHEBI:18420"/>
        <label>1</label>
        <note>catalytic</note>
    </ligand>
</feature>
<dbReference type="PROSITE" id="PS00630">
    <property type="entry name" value="IMP_2"/>
    <property type="match status" value="1"/>
</dbReference>
<evidence type="ECO:0000256" key="1">
    <source>
        <dbReference type="ARBA" id="ARBA00009759"/>
    </source>
</evidence>
<accession>A0A1Y5TSQ5</accession>
<gene>
    <name evidence="5" type="primary">suhB_2</name>
    <name evidence="5" type="ORF">AQS8620_03254</name>
</gene>
<evidence type="ECO:0000313" key="6">
    <source>
        <dbReference type="Proteomes" id="UP000193862"/>
    </source>
</evidence>
<reference evidence="5 6" key="1">
    <citation type="submission" date="2017-03" db="EMBL/GenBank/DDBJ databases">
        <authorList>
            <person name="Afonso C.L."/>
            <person name="Miller P.J."/>
            <person name="Scott M.A."/>
            <person name="Spackman E."/>
            <person name="Goraichik I."/>
            <person name="Dimitrov K.M."/>
            <person name="Suarez D.L."/>
            <person name="Swayne D.E."/>
        </authorList>
    </citation>
    <scope>NUCLEOTIDE SEQUENCE [LARGE SCALE GENOMIC DNA]</scope>
    <source>
        <strain evidence="5 6">CECT 8620</strain>
    </source>
</reference>
<evidence type="ECO:0000256" key="4">
    <source>
        <dbReference type="PIRSR" id="PIRSR600760-2"/>
    </source>
</evidence>
<keyword evidence="2 4" id="KW-0479">Metal-binding</keyword>
<dbReference type="GO" id="GO:0006020">
    <property type="term" value="P:inositol metabolic process"/>
    <property type="evidence" value="ECO:0007669"/>
    <property type="project" value="TreeGrafter"/>
</dbReference>
<keyword evidence="3 4" id="KW-0460">Magnesium</keyword>
<proteinExistence type="inferred from homology"/>
<dbReference type="OrthoDB" id="9785695at2"/>
<dbReference type="Gene3D" id="3.30.540.10">
    <property type="entry name" value="Fructose-1,6-Bisphosphatase, subunit A, domain 1"/>
    <property type="match status" value="1"/>
</dbReference>
<sequence>MPVSETLQLLIDAARKAGALALPYWRADPQVWQKDDGAGPVTEADLAVDLFLKEFLTAARPDCGWLSEETEDSDARLTMREVFIVDPIDGTRSFIEGDGNWAHSIALARDGIVTHAVVYLPVRDRLYTAELGKGACLNGAPITIDPKVILFGATVLTASANLNPALWPGGVPTIERKFRPSLAYRLSLVAQARYQAMLTLRDTWEWDVAAGTLIVTEAGGTVVDRHGQIPRFNNPHPAISGIVAANEALTGQITDRLRA</sequence>
<feature type="binding site" evidence="4">
    <location>
        <position position="68"/>
    </location>
    <ligand>
        <name>Mg(2+)</name>
        <dbReference type="ChEBI" id="CHEBI:18420"/>
        <label>1</label>
        <note>catalytic</note>
    </ligand>
</feature>
<dbReference type="PRINTS" id="PR00377">
    <property type="entry name" value="IMPHPHTASES"/>
</dbReference>
<feature type="binding site" evidence="4">
    <location>
        <position position="207"/>
    </location>
    <ligand>
        <name>Mg(2+)</name>
        <dbReference type="ChEBI" id="CHEBI:18420"/>
        <label>1</label>
        <note>catalytic</note>
    </ligand>
</feature>
<comment type="similarity">
    <text evidence="1">Belongs to the inositol monophosphatase superfamily.</text>
</comment>
<dbReference type="EMBL" id="FWFS01000014">
    <property type="protein sequence ID" value="SLN68749.1"/>
    <property type="molecule type" value="Genomic_DNA"/>
</dbReference>
<dbReference type="Proteomes" id="UP000193862">
    <property type="component" value="Unassembled WGS sequence"/>
</dbReference>
<name>A0A1Y5TSQ5_9RHOB</name>
<dbReference type="PANTHER" id="PTHR20854:SF4">
    <property type="entry name" value="INOSITOL-1-MONOPHOSPHATASE-RELATED"/>
    <property type="match status" value="1"/>
</dbReference>
<dbReference type="Gene3D" id="3.40.190.80">
    <property type="match status" value="1"/>
</dbReference>
<dbReference type="AlphaFoldDB" id="A0A1Y5TSQ5"/>
<dbReference type="GO" id="GO:0046872">
    <property type="term" value="F:metal ion binding"/>
    <property type="evidence" value="ECO:0007669"/>
    <property type="project" value="UniProtKB-KW"/>
</dbReference>
<dbReference type="PANTHER" id="PTHR20854">
    <property type="entry name" value="INOSITOL MONOPHOSPHATASE"/>
    <property type="match status" value="1"/>
</dbReference>
<dbReference type="Pfam" id="PF00459">
    <property type="entry name" value="Inositol_P"/>
    <property type="match status" value="1"/>
</dbReference>
<organism evidence="5 6">
    <name type="scientific">Aquimixticola soesokkakensis</name>
    <dbReference type="NCBI Taxonomy" id="1519096"/>
    <lineage>
        <taxon>Bacteria</taxon>
        <taxon>Pseudomonadati</taxon>
        <taxon>Pseudomonadota</taxon>
        <taxon>Alphaproteobacteria</taxon>
        <taxon>Rhodobacterales</taxon>
        <taxon>Paracoccaceae</taxon>
        <taxon>Aquimixticola</taxon>
    </lineage>
</organism>
<dbReference type="GO" id="GO:0007165">
    <property type="term" value="P:signal transduction"/>
    <property type="evidence" value="ECO:0007669"/>
    <property type="project" value="TreeGrafter"/>
</dbReference>
<dbReference type="InterPro" id="IPR000760">
    <property type="entry name" value="Inositol_monophosphatase-like"/>
</dbReference>
<dbReference type="CDD" id="cd01638">
    <property type="entry name" value="CysQ"/>
    <property type="match status" value="1"/>
</dbReference>
<dbReference type="GO" id="GO:0008934">
    <property type="term" value="F:inositol monophosphate 1-phosphatase activity"/>
    <property type="evidence" value="ECO:0007669"/>
    <property type="project" value="TreeGrafter"/>
</dbReference>
<feature type="binding site" evidence="4">
    <location>
        <position position="89"/>
    </location>
    <ligand>
        <name>Mg(2+)</name>
        <dbReference type="ChEBI" id="CHEBI:18420"/>
        <label>1</label>
        <note>catalytic</note>
    </ligand>
</feature>
<dbReference type="InterPro" id="IPR020550">
    <property type="entry name" value="Inositol_monophosphatase_CS"/>
</dbReference>
<evidence type="ECO:0000313" key="5">
    <source>
        <dbReference type="EMBL" id="SLN68749.1"/>
    </source>
</evidence>
<dbReference type="SUPFAM" id="SSF56655">
    <property type="entry name" value="Carbohydrate phosphatase"/>
    <property type="match status" value="1"/>
</dbReference>
<dbReference type="GO" id="GO:0046854">
    <property type="term" value="P:phosphatidylinositol phosphate biosynthetic process"/>
    <property type="evidence" value="ECO:0007669"/>
    <property type="project" value="InterPro"/>
</dbReference>
<evidence type="ECO:0000256" key="3">
    <source>
        <dbReference type="ARBA" id="ARBA00022842"/>
    </source>
</evidence>
<comment type="cofactor">
    <cofactor evidence="4">
        <name>Mg(2+)</name>
        <dbReference type="ChEBI" id="CHEBI:18420"/>
    </cofactor>
</comment>
<dbReference type="EC" id="3.1.3.25" evidence="5"/>
<feature type="binding site" evidence="4">
    <location>
        <position position="88"/>
    </location>
    <ligand>
        <name>Mg(2+)</name>
        <dbReference type="ChEBI" id="CHEBI:18420"/>
        <label>1</label>
        <note>catalytic</note>
    </ligand>
</feature>
<keyword evidence="6" id="KW-1185">Reference proteome</keyword>
<evidence type="ECO:0000256" key="2">
    <source>
        <dbReference type="ARBA" id="ARBA00022723"/>
    </source>
</evidence>
<protein>
    <submittedName>
        <fullName evidence="5">Inositol-1-monophosphatase</fullName>
        <ecNumber evidence="5">3.1.3.25</ecNumber>
    </submittedName>
</protein>
<keyword evidence="5" id="KW-0378">Hydrolase</keyword>